<dbReference type="InterPro" id="IPR044730">
    <property type="entry name" value="RNase_H-like_dom_plant"/>
</dbReference>
<reference evidence="1" key="1">
    <citation type="submission" date="2021-12" db="EMBL/GenBank/DDBJ databases">
        <authorList>
            <person name="Zaccaron A."/>
            <person name="Stergiopoulos I."/>
        </authorList>
    </citation>
    <scope>NUCLEOTIDE SEQUENCE</scope>
    <source>
        <strain evidence="1">Race5_Kim</strain>
    </source>
</reference>
<protein>
    <submittedName>
        <fullName evidence="1">Uncharacterized protein</fullName>
    </submittedName>
</protein>
<dbReference type="GO" id="GO:0003676">
    <property type="term" value="F:nucleic acid binding"/>
    <property type="evidence" value="ECO:0007669"/>
    <property type="project" value="InterPro"/>
</dbReference>
<keyword evidence="2" id="KW-1185">Reference proteome</keyword>
<proteinExistence type="predicted"/>
<dbReference type="InterPro" id="IPR036397">
    <property type="entry name" value="RNaseH_sf"/>
</dbReference>
<sequence length="214" mass="23498">MAATPAPVTRWVCTGPTQVGGAVDVERKTYNGPTDVAVEEAVIYTDGVLTDQDVRFVRDEYKAGGGAFVFRSKSTSQWHGLTWCLQERSTVEVELSAIYRAIDYAASDFIGVQTNETFGRLVVVSDCVAALAYIQAVLSSFGHYRGTRVEHIVELTEWFESCGKEVVFEWVPRSSCQGNRIADSLATHARNKAGEGCDSCTWTYANGQLLPHQS</sequence>
<gene>
    <name evidence="1" type="ORF">CLAFUR5_05300</name>
</gene>
<dbReference type="Proteomes" id="UP000756132">
    <property type="component" value="Chromosome 4"/>
</dbReference>
<reference evidence="1" key="2">
    <citation type="journal article" date="2022" name="Microb. Genom.">
        <title>A chromosome-scale genome assembly of the tomato pathogen Cladosporium fulvum reveals a compartmentalized genome architecture and the presence of a dispensable chromosome.</title>
        <authorList>
            <person name="Zaccaron A.Z."/>
            <person name="Chen L.H."/>
            <person name="Samaras A."/>
            <person name="Stergiopoulos I."/>
        </authorList>
    </citation>
    <scope>NUCLEOTIDE SEQUENCE</scope>
    <source>
        <strain evidence="1">Race5_Kim</strain>
    </source>
</reference>
<evidence type="ECO:0000313" key="1">
    <source>
        <dbReference type="EMBL" id="UJO16734.1"/>
    </source>
</evidence>
<dbReference type="EMBL" id="CP090166">
    <property type="protein sequence ID" value="UJO16734.1"/>
    <property type="molecule type" value="Genomic_DNA"/>
</dbReference>
<evidence type="ECO:0000313" key="2">
    <source>
        <dbReference type="Proteomes" id="UP000756132"/>
    </source>
</evidence>
<dbReference type="CDD" id="cd06222">
    <property type="entry name" value="RNase_H_like"/>
    <property type="match status" value="1"/>
</dbReference>
<accession>A0A9Q8LGH4</accession>
<dbReference type="InterPro" id="IPR012337">
    <property type="entry name" value="RNaseH-like_sf"/>
</dbReference>
<dbReference type="Gene3D" id="3.30.420.10">
    <property type="entry name" value="Ribonuclease H-like superfamily/Ribonuclease H"/>
    <property type="match status" value="1"/>
</dbReference>
<dbReference type="KEGG" id="ffu:CLAFUR5_05300"/>
<name>A0A9Q8LGH4_PASFU</name>
<dbReference type="RefSeq" id="XP_047761100.1">
    <property type="nucleotide sequence ID" value="XM_047904448.1"/>
</dbReference>
<dbReference type="SUPFAM" id="SSF53098">
    <property type="entry name" value="Ribonuclease H-like"/>
    <property type="match status" value="1"/>
</dbReference>
<dbReference type="AlphaFoldDB" id="A0A9Q8LGH4"/>
<organism evidence="1 2">
    <name type="scientific">Passalora fulva</name>
    <name type="common">Tomato leaf mold</name>
    <name type="synonym">Cladosporium fulvum</name>
    <dbReference type="NCBI Taxonomy" id="5499"/>
    <lineage>
        <taxon>Eukaryota</taxon>
        <taxon>Fungi</taxon>
        <taxon>Dikarya</taxon>
        <taxon>Ascomycota</taxon>
        <taxon>Pezizomycotina</taxon>
        <taxon>Dothideomycetes</taxon>
        <taxon>Dothideomycetidae</taxon>
        <taxon>Mycosphaerellales</taxon>
        <taxon>Mycosphaerellaceae</taxon>
        <taxon>Fulvia</taxon>
    </lineage>
</organism>
<dbReference type="GeneID" id="71985178"/>